<reference evidence="1" key="2">
    <citation type="journal article" date="2015" name="Data Brief">
        <title>Shoot transcriptome of the giant reed, Arundo donax.</title>
        <authorList>
            <person name="Barrero R.A."/>
            <person name="Guerrero F.D."/>
            <person name="Moolhuijzen P."/>
            <person name="Goolsby J.A."/>
            <person name="Tidwell J."/>
            <person name="Bellgard S.E."/>
            <person name="Bellgard M.I."/>
        </authorList>
    </citation>
    <scope>NUCLEOTIDE SEQUENCE</scope>
    <source>
        <tissue evidence="1">Shoot tissue taken approximately 20 cm above the soil surface</tissue>
    </source>
</reference>
<reference evidence="1" key="1">
    <citation type="submission" date="2014-09" db="EMBL/GenBank/DDBJ databases">
        <authorList>
            <person name="Magalhaes I.L.F."/>
            <person name="Oliveira U."/>
            <person name="Santos F.R."/>
            <person name="Vidigal T.H.D.A."/>
            <person name="Brescovit A.D."/>
            <person name="Santos A.J."/>
        </authorList>
    </citation>
    <scope>NUCLEOTIDE SEQUENCE</scope>
    <source>
        <tissue evidence="1">Shoot tissue taken approximately 20 cm above the soil surface</tissue>
    </source>
</reference>
<proteinExistence type="predicted"/>
<dbReference type="EMBL" id="GBRH01167946">
    <property type="protein sequence ID" value="JAE29950.1"/>
    <property type="molecule type" value="Transcribed_RNA"/>
</dbReference>
<evidence type="ECO:0000313" key="1">
    <source>
        <dbReference type="EMBL" id="JAE29950.1"/>
    </source>
</evidence>
<organism evidence="1">
    <name type="scientific">Arundo donax</name>
    <name type="common">Giant reed</name>
    <name type="synonym">Donax arundinaceus</name>
    <dbReference type="NCBI Taxonomy" id="35708"/>
    <lineage>
        <taxon>Eukaryota</taxon>
        <taxon>Viridiplantae</taxon>
        <taxon>Streptophyta</taxon>
        <taxon>Embryophyta</taxon>
        <taxon>Tracheophyta</taxon>
        <taxon>Spermatophyta</taxon>
        <taxon>Magnoliopsida</taxon>
        <taxon>Liliopsida</taxon>
        <taxon>Poales</taxon>
        <taxon>Poaceae</taxon>
        <taxon>PACMAD clade</taxon>
        <taxon>Arundinoideae</taxon>
        <taxon>Arundineae</taxon>
        <taxon>Arundo</taxon>
    </lineage>
</organism>
<dbReference type="AlphaFoldDB" id="A0A0A9GY74"/>
<accession>A0A0A9GY74</accession>
<name>A0A0A9GY74_ARUDO</name>
<protein>
    <submittedName>
        <fullName evidence="1">Uncharacterized protein</fullName>
    </submittedName>
</protein>
<sequence length="29" mass="3112">MNFVSSSVRTFGLHIAKQGYSSGPAERNA</sequence>